<feature type="chain" id="PRO_5034270417" evidence="6">
    <location>
        <begin position="21"/>
        <end position="565"/>
    </location>
</feature>
<dbReference type="SMART" id="SM00248">
    <property type="entry name" value="ANK"/>
    <property type="match status" value="3"/>
</dbReference>
<dbReference type="PROSITE" id="PS50297">
    <property type="entry name" value="ANK_REP_REGION"/>
    <property type="match status" value="1"/>
</dbReference>
<keyword evidence="5" id="KW-0472">Membrane</keyword>
<name>A0A8H4VZJ3_9HELO</name>
<keyword evidence="5" id="KW-1133">Transmembrane helix</keyword>
<evidence type="ECO:0000256" key="3">
    <source>
        <dbReference type="PROSITE-ProRule" id="PRU00023"/>
    </source>
</evidence>
<dbReference type="InterPro" id="IPR036770">
    <property type="entry name" value="Ankyrin_rpt-contain_sf"/>
</dbReference>
<keyword evidence="6" id="KW-0732">Signal</keyword>
<evidence type="ECO:0000313" key="8">
    <source>
        <dbReference type="Proteomes" id="UP000566819"/>
    </source>
</evidence>
<dbReference type="EMBL" id="JAAMPI010000786">
    <property type="protein sequence ID" value="KAF4628618.1"/>
    <property type="molecule type" value="Genomic_DNA"/>
</dbReference>
<dbReference type="PANTHER" id="PTHR24173:SF83">
    <property type="entry name" value="SOCS BOX DOMAIN-CONTAINING PROTEIN"/>
    <property type="match status" value="1"/>
</dbReference>
<evidence type="ECO:0000313" key="7">
    <source>
        <dbReference type="EMBL" id="KAF4628618.1"/>
    </source>
</evidence>
<accession>A0A8H4VZJ3</accession>
<evidence type="ECO:0000256" key="2">
    <source>
        <dbReference type="ARBA" id="ARBA00023043"/>
    </source>
</evidence>
<sequence>MISSLISANLWLLFLATVEAHTRAVPATQHISPRALYQGGWPLASIGSTTTCPSTTPVQCTSTIVNLSCCPSGQTCIFGAGQDANYCCPTSVDCNEAVLNFPRCANTTWTMFQQKPAGYFCCEPGLIGINPTGVSITGGLCEPVNQVIPTSLLATIVAQVTPSATATATNQTEAGGPDITNPTASASSTSLANSASNILANWSTGMKVGVGIAAVVAVLVVLAFCSWCRRRTARRYVYPGTEYDRYDENGNLIPSQALPPMPDCAIRRILKLMGDDVEIDAEYPYDGYELLTPHKHKNCLFLAISGRHFDVVQLLLEHGADPLRRNCLSVTPLYLALMSGHDGIIEVIANHVDDLPNYLVHSDEKFTPLHTACCYGLANWARHFLEKGIDIEAKDSCDRTAFRLAIATDFLGRIPDAVESLKPSYIQIFETVRVLVEFGADPTMDSVGRNRFCPIDISPPRLCPMAANVGVRHMDPKVRALFKPAFEVVDKAGPTLYAQVVEESVSRTPLCESVPSKASQSGCHTIPPTSSKSSATGSVRFTPYELRYLRGDFLNQDLITPETND</sequence>
<feature type="region of interest" description="Disordered" evidence="4">
    <location>
        <begin position="517"/>
        <end position="537"/>
    </location>
</feature>
<dbReference type="Gene3D" id="1.25.40.20">
    <property type="entry name" value="Ankyrin repeat-containing domain"/>
    <property type="match status" value="1"/>
</dbReference>
<protein>
    <submittedName>
        <fullName evidence="7">Uncharacterized protein</fullName>
    </submittedName>
</protein>
<evidence type="ECO:0000256" key="6">
    <source>
        <dbReference type="SAM" id="SignalP"/>
    </source>
</evidence>
<dbReference type="InterPro" id="IPR002110">
    <property type="entry name" value="Ankyrin_rpt"/>
</dbReference>
<feature type="region of interest" description="Disordered" evidence="4">
    <location>
        <begin position="167"/>
        <end position="186"/>
    </location>
</feature>
<feature type="signal peptide" evidence="6">
    <location>
        <begin position="1"/>
        <end position="20"/>
    </location>
</feature>
<dbReference type="Proteomes" id="UP000566819">
    <property type="component" value="Unassembled WGS sequence"/>
</dbReference>
<evidence type="ECO:0000256" key="1">
    <source>
        <dbReference type="ARBA" id="ARBA00022737"/>
    </source>
</evidence>
<proteinExistence type="predicted"/>
<organism evidence="7 8">
    <name type="scientific">Cudoniella acicularis</name>
    <dbReference type="NCBI Taxonomy" id="354080"/>
    <lineage>
        <taxon>Eukaryota</taxon>
        <taxon>Fungi</taxon>
        <taxon>Dikarya</taxon>
        <taxon>Ascomycota</taxon>
        <taxon>Pezizomycotina</taxon>
        <taxon>Leotiomycetes</taxon>
        <taxon>Helotiales</taxon>
        <taxon>Tricladiaceae</taxon>
        <taxon>Cudoniella</taxon>
    </lineage>
</organism>
<feature type="repeat" description="ANK" evidence="3">
    <location>
        <begin position="364"/>
        <end position="396"/>
    </location>
</feature>
<evidence type="ECO:0000256" key="5">
    <source>
        <dbReference type="SAM" id="Phobius"/>
    </source>
</evidence>
<dbReference type="SUPFAM" id="SSF48403">
    <property type="entry name" value="Ankyrin repeat"/>
    <property type="match status" value="1"/>
</dbReference>
<reference evidence="7 8" key="1">
    <citation type="submission" date="2020-03" db="EMBL/GenBank/DDBJ databases">
        <title>Draft Genome Sequence of Cudoniella acicularis.</title>
        <authorList>
            <person name="Buettner E."/>
            <person name="Kellner H."/>
        </authorList>
    </citation>
    <scope>NUCLEOTIDE SEQUENCE [LARGE SCALE GENOMIC DNA]</scope>
    <source>
        <strain evidence="7 8">DSM 108380</strain>
    </source>
</reference>
<dbReference type="PROSITE" id="PS50088">
    <property type="entry name" value="ANK_REPEAT"/>
    <property type="match status" value="1"/>
</dbReference>
<gene>
    <name evidence="7" type="ORF">G7Y89_g9537</name>
</gene>
<keyword evidence="8" id="KW-1185">Reference proteome</keyword>
<evidence type="ECO:0000256" key="4">
    <source>
        <dbReference type="SAM" id="MobiDB-lite"/>
    </source>
</evidence>
<dbReference type="PANTHER" id="PTHR24173">
    <property type="entry name" value="ANKYRIN REPEAT CONTAINING"/>
    <property type="match status" value="1"/>
</dbReference>
<dbReference type="AlphaFoldDB" id="A0A8H4VZJ3"/>
<feature type="transmembrane region" description="Helical" evidence="5">
    <location>
        <begin position="208"/>
        <end position="228"/>
    </location>
</feature>
<keyword evidence="2 3" id="KW-0040">ANK repeat</keyword>
<keyword evidence="1" id="KW-0677">Repeat</keyword>
<comment type="caution">
    <text evidence="7">The sequence shown here is derived from an EMBL/GenBank/DDBJ whole genome shotgun (WGS) entry which is preliminary data.</text>
</comment>
<dbReference type="Pfam" id="PF12796">
    <property type="entry name" value="Ank_2"/>
    <property type="match status" value="1"/>
</dbReference>
<dbReference type="OrthoDB" id="4779287at2759"/>
<keyword evidence="5" id="KW-0812">Transmembrane</keyword>